<evidence type="ECO:0000259" key="3">
    <source>
        <dbReference type="Pfam" id="PF07593"/>
    </source>
</evidence>
<accession>A0A8J8JUZ9</accession>
<dbReference type="PANTHER" id="PTHR16026">
    <property type="entry name" value="CARTILAGE ACIDIC PROTEIN 1"/>
    <property type="match status" value="1"/>
</dbReference>
<evidence type="ECO:0000256" key="2">
    <source>
        <dbReference type="SAM" id="SignalP"/>
    </source>
</evidence>
<dbReference type="EMBL" id="WHPF01000016">
    <property type="protein sequence ID" value="NNV57573.1"/>
    <property type="molecule type" value="Genomic_DNA"/>
</dbReference>
<dbReference type="InterPro" id="IPR011519">
    <property type="entry name" value="UnbV_ASPIC"/>
</dbReference>
<evidence type="ECO:0000313" key="4">
    <source>
        <dbReference type="EMBL" id="NNV57573.1"/>
    </source>
</evidence>
<dbReference type="Gene3D" id="2.130.10.130">
    <property type="entry name" value="Integrin alpha, N-terminal"/>
    <property type="match status" value="4"/>
</dbReference>
<dbReference type="AlphaFoldDB" id="A0A8J8JUZ9"/>
<evidence type="ECO:0000313" key="5">
    <source>
        <dbReference type="Proteomes" id="UP000598971"/>
    </source>
</evidence>
<dbReference type="InterPro" id="IPR013517">
    <property type="entry name" value="FG-GAP"/>
</dbReference>
<protein>
    <recommendedName>
        <fullName evidence="3">ASPIC/UnbV domain-containing protein</fullName>
    </recommendedName>
</protein>
<feature type="chain" id="PRO_5035280442" description="ASPIC/UnbV domain-containing protein" evidence="2">
    <location>
        <begin position="22"/>
        <end position="1117"/>
    </location>
</feature>
<dbReference type="InterPro" id="IPR027039">
    <property type="entry name" value="Crtac1"/>
</dbReference>
<dbReference type="Pfam" id="PF13517">
    <property type="entry name" value="FG-GAP_3"/>
    <property type="match status" value="4"/>
</dbReference>
<dbReference type="Pfam" id="PF07593">
    <property type="entry name" value="UnbV_ASPIC"/>
    <property type="match status" value="1"/>
</dbReference>
<feature type="domain" description="ASPIC/UnbV" evidence="3">
    <location>
        <begin position="533"/>
        <end position="599"/>
    </location>
</feature>
<dbReference type="SUPFAM" id="SSF69318">
    <property type="entry name" value="Integrin alpha N-terminal domain"/>
    <property type="match status" value="3"/>
</dbReference>
<feature type="signal peptide" evidence="2">
    <location>
        <begin position="1"/>
        <end position="21"/>
    </location>
</feature>
<name>A0A8J8JUZ9_9BACT</name>
<organism evidence="4 5">
    <name type="scientific">Limnovirga soli</name>
    <dbReference type="NCBI Taxonomy" id="2656915"/>
    <lineage>
        <taxon>Bacteria</taxon>
        <taxon>Pseudomonadati</taxon>
        <taxon>Bacteroidota</taxon>
        <taxon>Chitinophagia</taxon>
        <taxon>Chitinophagales</taxon>
        <taxon>Chitinophagaceae</taxon>
        <taxon>Limnovirga</taxon>
    </lineage>
</organism>
<dbReference type="Proteomes" id="UP000598971">
    <property type="component" value="Unassembled WGS sequence"/>
</dbReference>
<reference evidence="4" key="1">
    <citation type="submission" date="2019-10" db="EMBL/GenBank/DDBJ databases">
        <title>Draft genome sequence of Panacibacter sp. KCS-6.</title>
        <authorList>
            <person name="Yim K.J."/>
        </authorList>
    </citation>
    <scope>NUCLEOTIDE SEQUENCE</scope>
    <source>
        <strain evidence="4">KCS-6</strain>
    </source>
</reference>
<dbReference type="PANTHER" id="PTHR16026:SF0">
    <property type="entry name" value="CARTILAGE ACIDIC PROTEIN 1"/>
    <property type="match status" value="1"/>
</dbReference>
<keyword evidence="5" id="KW-1185">Reference proteome</keyword>
<sequence length="1117" mass="123629">MRLIVVRICLLIILVSNYSCTGENGATVFTEMPASKTNIQFSNEIIEDADYNILTYEYLYNGGGVAVGDVNNDGLADIIFTGNMISNKLYLNKGNFSFEDITESTGMQGRNKWKTGVVMADVNGDGLLDIYVCYSGPGTDAERANELYINNGVQNGIPHFTESAKKYGLDAAGTYTTTAAFFDMDNDGDLDMFMVNHADMFYNPDFNTVQLRATRHPKFGNRLYRNDDGFFTDISVPAHIDGSGLNFGLSVAISDINNDGWSDIYVTNDYDERDFLYLNNNDGTFREVLSKSAKHISEFAMGSDIADFNNDELPDIIVMDMLPEDNHRQKLLKGADTYDKYSMRLNAGFHSQQMRNTLQLNNGVDSSGAPIFSEIGQLAGVSNTDWSWAPLFADFDNDGWKDLFISNGIFKDITNMDFVKYTSGYTAHLTNTTGTKEEMWELIKKMPSTKLNNYLFQNNHNLGFNNVGEHWGIDKLSISNGSAYADLDNDGDLDLIINNLNDQATVYRNNTEANNQAHYLKIRLKGEGKNTLGIGAKVYVQTAHTQQLQEEYITRGFQSSIDPVMHIGLGADSIIEMIRVVWPGGKQSLLKNIGANTLITIAQNNALLPEVKEIANVRLPVLFEDVTKKSGIDFIHKQSSFVDFKISPLLPYQLSKTGPCLARADVNADGLEDVFIGTSAGQESVLYLQTKQGTFIPAASQPWNGNKSFTNTDALFFDADMDGDADLYLVSGGADYFLNNKNYQDKFFENDGTGNYHISANALPVEYVSGACVRTADYNHDGLPDLFVGGKIMPGLFPEAPPSYMLKNISKPGQIRFERDMQQQDTSLNSPGMVTDALWIDINKDGWEDLIVVGEFMPITLFENNKGKLKNATEAYHLNETDGWWCRILANDFDNDGDTDLVIGNLGNNTQLKAANESPITITYADFYGNGTIDPILCYYNHGKSFPYFSKDEMADQIPSIQKKFLQYATFADAQLTDIFNKEQLAAAKSVAIKTTSTVYLRNDGNRKFTIKALPEAAQMSAANGLVTADVDNDGNIDIVMAGNYYPFRVNIGPLDASIGLFLKGNGKGDFTPVFYNKTGLNIGGDVRNLITVNVNGQTLLLAAKNNSAVQVVQMHR</sequence>
<evidence type="ECO:0000256" key="1">
    <source>
        <dbReference type="ARBA" id="ARBA00022729"/>
    </source>
</evidence>
<keyword evidence="1 2" id="KW-0732">Signal</keyword>
<dbReference type="RefSeq" id="WP_171609519.1">
    <property type="nucleotide sequence ID" value="NZ_WHPF01000016.1"/>
</dbReference>
<comment type="caution">
    <text evidence="4">The sequence shown here is derived from an EMBL/GenBank/DDBJ whole genome shotgun (WGS) entry which is preliminary data.</text>
</comment>
<gene>
    <name evidence="4" type="ORF">GD597_19035</name>
</gene>
<dbReference type="InterPro" id="IPR028994">
    <property type="entry name" value="Integrin_alpha_N"/>
</dbReference>
<proteinExistence type="predicted"/>